<organism evidence="2 3">
    <name type="scientific">Bacteroides fragilis str. 1007-1-F #10</name>
    <dbReference type="NCBI Taxonomy" id="1339295"/>
    <lineage>
        <taxon>Bacteria</taxon>
        <taxon>Pseudomonadati</taxon>
        <taxon>Bacteroidota</taxon>
        <taxon>Bacteroidia</taxon>
        <taxon>Bacteroidales</taxon>
        <taxon>Bacteroidaceae</taxon>
        <taxon>Bacteroides</taxon>
    </lineage>
</organism>
<dbReference type="InterPro" id="IPR025668">
    <property type="entry name" value="Tnp_DDE_dom"/>
</dbReference>
<gene>
    <name evidence="2" type="ORF">M104_1158</name>
</gene>
<dbReference type="Pfam" id="PF13612">
    <property type="entry name" value="DDE_Tnp_1_3"/>
    <property type="match status" value="1"/>
</dbReference>
<sequence length="163" mass="18831">MGWCHGFKLHFTCNDRGEIITFCLTGANVDDRNPGVYKREFELLFTPPFHGKACSKSHRIDNMNNSLKPSVRNLKKGGENERIVPLIKSGASPQFIVYLSNKKVCIYLSDEPPTTELVAGTFYVWQTPNHTHILYEKGTDYPSVLRRYERKAWHGNYYPFPCR</sequence>
<name>A0AAN4SJI2_BACFG</name>
<accession>A0AAN4SJI2</accession>
<comment type="caution">
    <text evidence="2">The sequence shown here is derived from an EMBL/GenBank/DDBJ whole genome shotgun (WGS) entry which is preliminary data.</text>
</comment>
<dbReference type="Proteomes" id="UP000022433">
    <property type="component" value="Unassembled WGS sequence"/>
</dbReference>
<evidence type="ECO:0000313" key="2">
    <source>
        <dbReference type="EMBL" id="EYA15488.1"/>
    </source>
</evidence>
<dbReference type="EMBL" id="JGEA01000015">
    <property type="protein sequence ID" value="EYA15488.1"/>
    <property type="molecule type" value="Genomic_DNA"/>
</dbReference>
<proteinExistence type="predicted"/>
<evidence type="ECO:0000259" key="1">
    <source>
        <dbReference type="Pfam" id="PF13612"/>
    </source>
</evidence>
<feature type="domain" description="Transposase DDE" evidence="1">
    <location>
        <begin position="1"/>
        <end position="34"/>
    </location>
</feature>
<dbReference type="AlphaFoldDB" id="A0AAN4SJI2"/>
<reference evidence="2 3" key="1">
    <citation type="submission" date="2014-02" db="EMBL/GenBank/DDBJ databases">
        <authorList>
            <person name="Sears C."/>
            <person name="Carroll K."/>
            <person name="Sack B.R."/>
            <person name="Qadri F."/>
            <person name="Myers L.L."/>
            <person name="Chung G.-T."/>
            <person name="Escheverria P."/>
            <person name="Fraser C.M."/>
            <person name="Sadzewicz L."/>
            <person name="Shefchek K.A."/>
            <person name="Tallon L."/>
            <person name="Das S.P."/>
            <person name="Daugherty S."/>
            <person name="Mongodin E.F."/>
        </authorList>
    </citation>
    <scope>NUCLEOTIDE SEQUENCE [LARGE SCALE GENOMIC DNA]</scope>
    <source>
        <strain evidence="2 3">1007-1-F #10</strain>
    </source>
</reference>
<evidence type="ECO:0000313" key="3">
    <source>
        <dbReference type="Proteomes" id="UP000022433"/>
    </source>
</evidence>
<protein>
    <submittedName>
        <fullName evidence="2">Transposase DDE domain protein</fullName>
    </submittedName>
</protein>